<reference evidence="1" key="1">
    <citation type="submission" date="2019-12" db="EMBL/GenBank/DDBJ databases">
        <title>Genome sequencing and annotation of Brassica cretica.</title>
        <authorList>
            <person name="Studholme D.J."/>
            <person name="Sarris P.F."/>
        </authorList>
    </citation>
    <scope>NUCLEOTIDE SEQUENCE</scope>
    <source>
        <strain evidence="1">PFS-102/07</strain>
        <tissue evidence="1">Leaf</tissue>
    </source>
</reference>
<protein>
    <submittedName>
        <fullName evidence="1">Uncharacterized protein</fullName>
    </submittedName>
</protein>
<name>A0A8S9IXH1_BRACR</name>
<evidence type="ECO:0000313" key="1">
    <source>
        <dbReference type="EMBL" id="KAF2574611.1"/>
    </source>
</evidence>
<dbReference type="AlphaFoldDB" id="A0A8S9IXH1"/>
<dbReference type="EMBL" id="QGKY02001015">
    <property type="protein sequence ID" value="KAF2574611.1"/>
    <property type="molecule type" value="Genomic_DNA"/>
</dbReference>
<gene>
    <name evidence="1" type="ORF">F2Q70_00005264</name>
</gene>
<sequence length="126" mass="14232">MWKLPRGFINPFRQAAPKVTSLSKYRARPQHIATHQNRDCRRLSSSSRNQARALVSPPPWLQLAEVFDSSFVDTNLSHRLPFFMKPPDQAPRILFSTAGSAPPWLYWSSPLKRSGGRKVVASNGGF</sequence>
<organism evidence="1">
    <name type="scientific">Brassica cretica</name>
    <name type="common">Mustard</name>
    <dbReference type="NCBI Taxonomy" id="69181"/>
    <lineage>
        <taxon>Eukaryota</taxon>
        <taxon>Viridiplantae</taxon>
        <taxon>Streptophyta</taxon>
        <taxon>Embryophyta</taxon>
        <taxon>Tracheophyta</taxon>
        <taxon>Spermatophyta</taxon>
        <taxon>Magnoliopsida</taxon>
        <taxon>eudicotyledons</taxon>
        <taxon>Gunneridae</taxon>
        <taxon>Pentapetalae</taxon>
        <taxon>rosids</taxon>
        <taxon>malvids</taxon>
        <taxon>Brassicales</taxon>
        <taxon>Brassicaceae</taxon>
        <taxon>Brassiceae</taxon>
        <taxon>Brassica</taxon>
    </lineage>
</organism>
<proteinExistence type="predicted"/>
<comment type="caution">
    <text evidence="1">The sequence shown here is derived from an EMBL/GenBank/DDBJ whole genome shotgun (WGS) entry which is preliminary data.</text>
</comment>
<accession>A0A8S9IXH1</accession>